<gene>
    <name evidence="1" type="ORF">UFOVP1264_52</name>
</gene>
<dbReference type="Gene3D" id="2.40.30.20">
    <property type="match status" value="1"/>
</dbReference>
<name>A0A6J5RK68_9CAUD</name>
<dbReference type="InterPro" id="IPR023366">
    <property type="entry name" value="ATP_synth_asu-like_sf"/>
</dbReference>
<sequence>MPTRDNIEIDLDIGEDFAVQFIWQDEDGTPIPIKNPVSASINSIAFTTPTVTVNTATAHGLSANDYVTISGASTNGNNGTFKVATAPTTTQLTLTNTSGAVQAGSGGTTKFVTCRADVRDAVGTLVMQFKTGSTAATEPTISVASSTGGVLQLSAPKDDTRLLAPGSYTMDLFATVDGVTSPIANPTVKLFTAMLVAYPRTTIMES</sequence>
<accession>A0A6J5RK68</accession>
<evidence type="ECO:0000313" key="1">
    <source>
        <dbReference type="EMBL" id="CAB4194597.1"/>
    </source>
</evidence>
<dbReference type="EMBL" id="LR797213">
    <property type="protein sequence ID" value="CAB4194597.1"/>
    <property type="molecule type" value="Genomic_DNA"/>
</dbReference>
<organism evidence="1">
    <name type="scientific">uncultured Caudovirales phage</name>
    <dbReference type="NCBI Taxonomy" id="2100421"/>
    <lineage>
        <taxon>Viruses</taxon>
        <taxon>Duplodnaviria</taxon>
        <taxon>Heunggongvirae</taxon>
        <taxon>Uroviricota</taxon>
        <taxon>Caudoviricetes</taxon>
        <taxon>Peduoviridae</taxon>
        <taxon>Maltschvirus</taxon>
        <taxon>Maltschvirus maltsch</taxon>
    </lineage>
</organism>
<proteinExistence type="predicted"/>
<protein>
    <submittedName>
        <fullName evidence="1">Uncharacterized protein</fullName>
    </submittedName>
</protein>
<reference evidence="1" key="1">
    <citation type="submission" date="2020-05" db="EMBL/GenBank/DDBJ databases">
        <authorList>
            <person name="Chiriac C."/>
            <person name="Salcher M."/>
            <person name="Ghai R."/>
            <person name="Kavagutti S V."/>
        </authorList>
    </citation>
    <scope>NUCLEOTIDE SEQUENCE</scope>
</reference>